<feature type="compositionally biased region" description="Polar residues" evidence="1">
    <location>
        <begin position="18"/>
        <end position="30"/>
    </location>
</feature>
<comment type="caution">
    <text evidence="2">The sequence shown here is derived from an EMBL/GenBank/DDBJ whole genome shotgun (WGS) entry which is preliminary data.</text>
</comment>
<feature type="region of interest" description="Disordered" evidence="1">
    <location>
        <begin position="1"/>
        <end position="74"/>
    </location>
</feature>
<sequence>MGAIGWTSSKKRECKTKSIGSKQSPRNSQLDADHSVARPAGQEQDNTQRSNLDNKQKRRWKQGRRTEGAETKTL</sequence>
<dbReference type="RefSeq" id="XP_056484501.1">
    <property type="nucleotide sequence ID" value="XM_056633881.1"/>
</dbReference>
<organism evidence="2 3">
    <name type="scientific">Penicillium cosmopolitanum</name>
    <dbReference type="NCBI Taxonomy" id="1131564"/>
    <lineage>
        <taxon>Eukaryota</taxon>
        <taxon>Fungi</taxon>
        <taxon>Dikarya</taxon>
        <taxon>Ascomycota</taxon>
        <taxon>Pezizomycotina</taxon>
        <taxon>Eurotiomycetes</taxon>
        <taxon>Eurotiomycetidae</taxon>
        <taxon>Eurotiales</taxon>
        <taxon>Aspergillaceae</taxon>
        <taxon>Penicillium</taxon>
    </lineage>
</organism>
<gene>
    <name evidence="2" type="ORF">N7509_009244</name>
</gene>
<dbReference type="EMBL" id="JAPZBU010000009">
    <property type="protein sequence ID" value="KAJ5386703.1"/>
    <property type="molecule type" value="Genomic_DNA"/>
</dbReference>
<proteinExistence type="predicted"/>
<evidence type="ECO:0000313" key="3">
    <source>
        <dbReference type="Proteomes" id="UP001147747"/>
    </source>
</evidence>
<feature type="compositionally biased region" description="Basic and acidic residues" evidence="1">
    <location>
        <begin position="64"/>
        <end position="74"/>
    </location>
</feature>
<accession>A0A9X0B3E7</accession>
<name>A0A9X0B3E7_9EURO</name>
<dbReference type="Proteomes" id="UP001147747">
    <property type="component" value="Unassembled WGS sequence"/>
</dbReference>
<reference evidence="2" key="1">
    <citation type="submission" date="2022-12" db="EMBL/GenBank/DDBJ databases">
        <authorList>
            <person name="Petersen C."/>
        </authorList>
    </citation>
    <scope>NUCLEOTIDE SEQUENCE</scope>
    <source>
        <strain evidence="2">IBT 29677</strain>
    </source>
</reference>
<dbReference type="AlphaFoldDB" id="A0A9X0B3E7"/>
<evidence type="ECO:0000256" key="1">
    <source>
        <dbReference type="SAM" id="MobiDB-lite"/>
    </source>
</evidence>
<reference evidence="2" key="2">
    <citation type="journal article" date="2023" name="IMA Fungus">
        <title>Comparative genomic study of the Penicillium genus elucidates a diverse pangenome and 15 lateral gene transfer events.</title>
        <authorList>
            <person name="Petersen C."/>
            <person name="Sorensen T."/>
            <person name="Nielsen M.R."/>
            <person name="Sondergaard T.E."/>
            <person name="Sorensen J.L."/>
            <person name="Fitzpatrick D.A."/>
            <person name="Frisvad J.C."/>
            <person name="Nielsen K.L."/>
        </authorList>
    </citation>
    <scope>NUCLEOTIDE SEQUENCE</scope>
    <source>
        <strain evidence="2">IBT 29677</strain>
    </source>
</reference>
<keyword evidence="3" id="KW-1185">Reference proteome</keyword>
<evidence type="ECO:0000313" key="2">
    <source>
        <dbReference type="EMBL" id="KAJ5386703.1"/>
    </source>
</evidence>
<protein>
    <submittedName>
        <fullName evidence="2">Uncharacterized protein</fullName>
    </submittedName>
</protein>
<dbReference type="GeneID" id="81372861"/>
<feature type="compositionally biased region" description="Polar residues" evidence="1">
    <location>
        <begin position="43"/>
        <end position="53"/>
    </location>
</feature>